<gene>
    <name evidence="1" type="ORF">HMPREF0454_00471</name>
</gene>
<accession>G9Y1Q4</accession>
<dbReference type="HOGENOM" id="CLU_3168719_0_0_6"/>
<reference evidence="1 2" key="1">
    <citation type="submission" date="2011-08" db="EMBL/GenBank/DDBJ databases">
        <authorList>
            <person name="Weinstock G."/>
            <person name="Sodergren E."/>
            <person name="Clifton S."/>
            <person name="Fulton L."/>
            <person name="Fulton B."/>
            <person name="Courtney L."/>
            <person name="Fronick C."/>
            <person name="Harrison M."/>
            <person name="Strong C."/>
            <person name="Farmer C."/>
            <person name="Delahaunty K."/>
            <person name="Markovic C."/>
            <person name="Hall O."/>
            <person name="Minx P."/>
            <person name="Tomlinson C."/>
            <person name="Mitreva M."/>
            <person name="Hou S."/>
            <person name="Chen J."/>
            <person name="Wollam A."/>
            <person name="Pepin K.H."/>
            <person name="Johnson M."/>
            <person name="Bhonagiri V."/>
            <person name="Zhang X."/>
            <person name="Suruliraj S."/>
            <person name="Warren W."/>
            <person name="Chinwalla A."/>
            <person name="Mardis E.R."/>
            <person name="Wilson R.K."/>
        </authorList>
    </citation>
    <scope>NUCLEOTIDE SEQUENCE [LARGE SCALE GENOMIC DNA]</scope>
    <source>
        <strain evidence="1 2">ATCC 51873</strain>
    </source>
</reference>
<dbReference type="Proteomes" id="UP000005959">
    <property type="component" value="Unassembled WGS sequence"/>
</dbReference>
<name>G9Y1Q4_HAFAL</name>
<dbReference type="PATRIC" id="fig|1002364.3.peg.429"/>
<sequence length="47" mass="5241">MGSSSTGAISLTRRSHRHAYSAVNLTIFNLIEQRARIIALSLMGFYE</sequence>
<evidence type="ECO:0000313" key="1">
    <source>
        <dbReference type="EMBL" id="EHM47774.1"/>
    </source>
</evidence>
<evidence type="ECO:0000313" key="2">
    <source>
        <dbReference type="Proteomes" id="UP000005959"/>
    </source>
</evidence>
<dbReference type="AlphaFoldDB" id="G9Y1Q4"/>
<proteinExistence type="predicted"/>
<comment type="caution">
    <text evidence="1">The sequence shown here is derived from an EMBL/GenBank/DDBJ whole genome shotgun (WGS) entry which is preliminary data.</text>
</comment>
<dbReference type="EMBL" id="AGCI01000009">
    <property type="protein sequence ID" value="EHM47774.1"/>
    <property type="molecule type" value="Genomic_DNA"/>
</dbReference>
<organism evidence="1 2">
    <name type="scientific">Hafnia alvei ATCC 51873</name>
    <dbReference type="NCBI Taxonomy" id="1002364"/>
    <lineage>
        <taxon>Bacteria</taxon>
        <taxon>Pseudomonadati</taxon>
        <taxon>Pseudomonadota</taxon>
        <taxon>Gammaproteobacteria</taxon>
        <taxon>Enterobacterales</taxon>
        <taxon>Hafniaceae</taxon>
        <taxon>Hafnia</taxon>
    </lineage>
</organism>
<protein>
    <submittedName>
        <fullName evidence="1">Uncharacterized protein</fullName>
    </submittedName>
</protein>